<reference evidence="1 2" key="1">
    <citation type="journal article" date="2021" name="Hortic Res">
        <title>Chromosome-scale assembly of the Dendrobium chrysotoxum genome enhances the understanding of orchid evolution.</title>
        <authorList>
            <person name="Zhang Y."/>
            <person name="Zhang G.Q."/>
            <person name="Zhang D."/>
            <person name="Liu X.D."/>
            <person name="Xu X.Y."/>
            <person name="Sun W.H."/>
            <person name="Yu X."/>
            <person name="Zhu X."/>
            <person name="Wang Z.W."/>
            <person name="Zhao X."/>
            <person name="Zhong W.Y."/>
            <person name="Chen H."/>
            <person name="Yin W.L."/>
            <person name="Huang T."/>
            <person name="Niu S.C."/>
            <person name="Liu Z.J."/>
        </authorList>
    </citation>
    <scope>NUCLEOTIDE SEQUENCE [LARGE SCALE GENOMIC DNA]</scope>
    <source>
        <strain evidence="1">Lindl</strain>
    </source>
</reference>
<organism evidence="1 2">
    <name type="scientific">Dendrobium chrysotoxum</name>
    <name type="common">Orchid</name>
    <dbReference type="NCBI Taxonomy" id="161865"/>
    <lineage>
        <taxon>Eukaryota</taxon>
        <taxon>Viridiplantae</taxon>
        <taxon>Streptophyta</taxon>
        <taxon>Embryophyta</taxon>
        <taxon>Tracheophyta</taxon>
        <taxon>Spermatophyta</taxon>
        <taxon>Magnoliopsida</taxon>
        <taxon>Liliopsida</taxon>
        <taxon>Asparagales</taxon>
        <taxon>Orchidaceae</taxon>
        <taxon>Epidendroideae</taxon>
        <taxon>Malaxideae</taxon>
        <taxon>Dendrobiinae</taxon>
        <taxon>Dendrobium</taxon>
    </lineage>
</organism>
<evidence type="ECO:0000313" key="1">
    <source>
        <dbReference type="EMBL" id="KAH0458644.1"/>
    </source>
</evidence>
<dbReference type="AlphaFoldDB" id="A0AAV7GSX9"/>
<gene>
    <name evidence="1" type="ORF">IEQ34_011458</name>
</gene>
<keyword evidence="2" id="KW-1185">Reference proteome</keyword>
<name>A0AAV7GSX9_DENCH</name>
<dbReference type="EMBL" id="JAGFBR010000011">
    <property type="protein sequence ID" value="KAH0458644.1"/>
    <property type="molecule type" value="Genomic_DNA"/>
</dbReference>
<dbReference type="Proteomes" id="UP000775213">
    <property type="component" value="Unassembled WGS sequence"/>
</dbReference>
<accession>A0AAV7GSX9</accession>
<comment type="caution">
    <text evidence="1">The sequence shown here is derived from an EMBL/GenBank/DDBJ whole genome shotgun (WGS) entry which is preliminary data.</text>
</comment>
<proteinExistence type="predicted"/>
<evidence type="ECO:0000313" key="2">
    <source>
        <dbReference type="Proteomes" id="UP000775213"/>
    </source>
</evidence>
<sequence>MSGFTLKDRIQNKYLREKFRIVPMKRCTDLTYVKKDKSRPKKTWLKNIRNDLFLLNLNENDF</sequence>
<protein>
    <submittedName>
        <fullName evidence="1">Uncharacterized protein</fullName>
    </submittedName>
</protein>